<feature type="chain" id="PRO_5045263441" description="DUF4825 domain-containing protein" evidence="1">
    <location>
        <begin position="23"/>
        <end position="165"/>
    </location>
</feature>
<dbReference type="Proteomes" id="UP000436655">
    <property type="component" value="Unassembled WGS sequence"/>
</dbReference>
<accession>A0ABW9P6D6</accession>
<dbReference type="EMBL" id="VDFN01000002">
    <property type="protein sequence ID" value="MQS44742.1"/>
    <property type="molecule type" value="Genomic_DNA"/>
</dbReference>
<evidence type="ECO:0008006" key="4">
    <source>
        <dbReference type="Google" id="ProtNLM"/>
    </source>
</evidence>
<reference evidence="2 3" key="1">
    <citation type="journal article" date="2019" name="Syst. Appl. Microbiol.">
        <title>Polyphasic characterization of two novel Lactobacillus spp. isolated from blown salami packages: Description of Lactobacillus halodurans sp. nov. and Lactobacillus salsicarnum sp. nov.</title>
        <authorList>
            <person name="Schuster J.A."/>
            <person name="Klingl A."/>
            <person name="Vogel R.F."/>
            <person name="Ehrmann M.A."/>
        </authorList>
    </citation>
    <scope>NUCLEOTIDE SEQUENCE [LARGE SCALE GENOMIC DNA]</scope>
    <source>
        <strain evidence="2 3">TMW 1.2098</strain>
    </source>
</reference>
<feature type="signal peptide" evidence="1">
    <location>
        <begin position="1"/>
        <end position="22"/>
    </location>
</feature>
<evidence type="ECO:0000313" key="3">
    <source>
        <dbReference type="Proteomes" id="UP000436655"/>
    </source>
</evidence>
<sequence length="165" mass="18313">MKRFSKLFLLSLVAGVTVFVSAAGTINAASTDSPKQQTLIQWNISRISAIDPGGYTYYIESSNTKLINDFKSAAQMVNDEQGSKPNNKYKLMVVSNKADAKFVVKDNQIIDSNELYDEIDYLNGDGWIDGVEILVTNKAVQQDDAQIIKDLYHEINHSMGLGDNK</sequence>
<name>A0ABW9P6D6_9LACO</name>
<evidence type="ECO:0000256" key="1">
    <source>
        <dbReference type="SAM" id="SignalP"/>
    </source>
</evidence>
<keyword evidence="3" id="KW-1185">Reference proteome</keyword>
<evidence type="ECO:0000313" key="2">
    <source>
        <dbReference type="EMBL" id="MQS44742.1"/>
    </source>
</evidence>
<comment type="caution">
    <text evidence="2">The sequence shown here is derived from an EMBL/GenBank/DDBJ whole genome shotgun (WGS) entry which is preliminary data.</text>
</comment>
<gene>
    <name evidence="2" type="ORF">FHL03_04490</name>
</gene>
<keyword evidence="1" id="KW-0732">Signal</keyword>
<protein>
    <recommendedName>
        <fullName evidence="4">DUF4825 domain-containing protein</fullName>
    </recommendedName>
</protein>
<organism evidence="2 3">
    <name type="scientific">Companilactobacillus mishanensis</name>
    <dbReference type="NCBI Taxonomy" id="2486008"/>
    <lineage>
        <taxon>Bacteria</taxon>
        <taxon>Bacillati</taxon>
        <taxon>Bacillota</taxon>
        <taxon>Bacilli</taxon>
        <taxon>Lactobacillales</taxon>
        <taxon>Lactobacillaceae</taxon>
        <taxon>Companilactobacillus</taxon>
    </lineage>
</organism>
<dbReference type="RefSeq" id="WP_153494217.1">
    <property type="nucleotide sequence ID" value="NZ_VDFN01000002.1"/>
</dbReference>
<proteinExistence type="predicted"/>